<feature type="domain" description="BCE-2095-like N-terminal" evidence="1">
    <location>
        <begin position="9"/>
        <end position="105"/>
    </location>
</feature>
<evidence type="ECO:0000259" key="1">
    <source>
        <dbReference type="Pfam" id="PF22316"/>
    </source>
</evidence>
<reference evidence="2" key="1">
    <citation type="journal article" date="2014" name="Int. J. Syst. Evol. Microbiol.">
        <title>Complete genome sequence of Corynebacterium casei LMG S-19264T (=DSM 44701T), isolated from a smear-ripened cheese.</title>
        <authorList>
            <consortium name="US DOE Joint Genome Institute (JGI-PGF)"/>
            <person name="Walter F."/>
            <person name="Albersmeier A."/>
            <person name="Kalinowski J."/>
            <person name="Ruckert C."/>
        </authorList>
    </citation>
    <scope>NUCLEOTIDE SEQUENCE</scope>
    <source>
        <strain evidence="2">CGMCC 1.12153</strain>
    </source>
</reference>
<evidence type="ECO:0000313" key="2">
    <source>
        <dbReference type="EMBL" id="GGF23763.1"/>
    </source>
</evidence>
<dbReference type="Gene3D" id="3.40.50.1820">
    <property type="entry name" value="alpha/beta hydrolase"/>
    <property type="match status" value="1"/>
</dbReference>
<dbReference type="InterPro" id="IPR029058">
    <property type="entry name" value="AB_hydrolase_fold"/>
</dbReference>
<dbReference type="Pfam" id="PF22316">
    <property type="entry name" value="ABhydrolase-like_N"/>
    <property type="match status" value="1"/>
</dbReference>
<protein>
    <recommendedName>
        <fullName evidence="1">BCE-2095-like N-terminal domain-containing protein</fullName>
    </recommendedName>
</protein>
<dbReference type="AlphaFoldDB" id="A0A917B770"/>
<keyword evidence="3" id="KW-1185">Reference proteome</keyword>
<accession>A0A917B770</accession>
<dbReference type="InterPro" id="IPR054527">
    <property type="entry name" value="BCE_2095-like_N"/>
</dbReference>
<gene>
    <name evidence="2" type="ORF">GCM10010954_23270</name>
</gene>
<dbReference type="SUPFAM" id="SSF53474">
    <property type="entry name" value="alpha/beta-Hydrolases"/>
    <property type="match status" value="1"/>
</dbReference>
<sequence length="313" mass="36346">MKRNSFYELQQRVIYLAESQSYQDALMQLEEAKTQFPKKIDRIGQWKANVYSLLEEDKKALNELEEVIHKGFWWNPVILENDPELDRLKNTHDFQKIITTCAQLYHQEKQLTVPKLRIEGNPNADKTIFSLHMRGSNTEDFVEEWQDPSLTNNYLMAFPQSSQLFSYNCYTWDDAEVAYSDVNEAFEKLTIQHSLDHKKKIIAGASQGADIALETCLTTFDFQGFILLIPSFKNIDKIENFLKNDAGKSLHGVIITGDQDPFYDNVMKVHSLFEKYNFSCRLVVQQGQGHVLPDNFPTLFQEAVEFILPKNKK</sequence>
<dbReference type="Proteomes" id="UP000660110">
    <property type="component" value="Unassembled WGS sequence"/>
</dbReference>
<dbReference type="RefSeq" id="WP_188377695.1">
    <property type="nucleotide sequence ID" value="NZ_BMEL01000003.1"/>
</dbReference>
<comment type="caution">
    <text evidence="2">The sequence shown here is derived from an EMBL/GenBank/DDBJ whole genome shotgun (WGS) entry which is preliminary data.</text>
</comment>
<proteinExistence type="predicted"/>
<dbReference type="EMBL" id="BMEL01000003">
    <property type="protein sequence ID" value="GGF23763.1"/>
    <property type="molecule type" value="Genomic_DNA"/>
</dbReference>
<name>A0A917B770_HALAA</name>
<evidence type="ECO:0000313" key="3">
    <source>
        <dbReference type="Proteomes" id="UP000660110"/>
    </source>
</evidence>
<organism evidence="2 3">
    <name type="scientific">Halobacillus andaensis</name>
    <dbReference type="NCBI Taxonomy" id="1176239"/>
    <lineage>
        <taxon>Bacteria</taxon>
        <taxon>Bacillati</taxon>
        <taxon>Bacillota</taxon>
        <taxon>Bacilli</taxon>
        <taxon>Bacillales</taxon>
        <taxon>Bacillaceae</taxon>
        <taxon>Halobacillus</taxon>
    </lineage>
</organism>
<reference evidence="2" key="2">
    <citation type="submission" date="2020-09" db="EMBL/GenBank/DDBJ databases">
        <authorList>
            <person name="Sun Q."/>
            <person name="Zhou Y."/>
        </authorList>
    </citation>
    <scope>NUCLEOTIDE SEQUENCE</scope>
    <source>
        <strain evidence="2">CGMCC 1.12153</strain>
    </source>
</reference>